<gene>
    <name evidence="3" type="ORF">ABIG07_004106</name>
    <name evidence="2" type="ORF">CIT37_03685</name>
</gene>
<evidence type="ECO:0000313" key="5">
    <source>
        <dbReference type="Proteomes" id="UP001565369"/>
    </source>
</evidence>
<keyword evidence="5" id="KW-1185">Reference proteome</keyword>
<evidence type="ECO:0000256" key="1">
    <source>
        <dbReference type="SAM" id="Phobius"/>
    </source>
</evidence>
<name>A0A2U8P1B7_9BRAD</name>
<protein>
    <submittedName>
        <fullName evidence="2">Uncharacterized protein</fullName>
    </submittedName>
</protein>
<accession>A0A2U8P1B7</accession>
<proteinExistence type="predicted"/>
<reference evidence="2 4" key="2">
    <citation type="journal article" date="2017" name="Syst. Appl. Microbiol.">
        <title>Soybeans inoculated with root zone soils of Canadian native legumes harbour diverse and novel Bradyrhizobium spp. that possess agricultural potential.</title>
        <authorList>
            <person name="Bromfield E.S.P."/>
            <person name="Cloutier S."/>
            <person name="Tambong J.T."/>
            <person name="Tran Thi T.V."/>
        </authorList>
    </citation>
    <scope>NUCLEOTIDE SEQUENCE [LARGE SCALE GENOMIC DNA]</scope>
    <source>
        <strain evidence="2 4">OO99</strain>
    </source>
</reference>
<reference evidence="3 5" key="4">
    <citation type="submission" date="2024-07" db="EMBL/GenBank/DDBJ databases">
        <title>Genomic Encyclopedia of Type Strains, Phase V (KMG-V): Genome sequencing to study the core and pangenomes of soil and plant-associated prokaryotes.</title>
        <authorList>
            <person name="Whitman W."/>
        </authorList>
    </citation>
    <scope>NUCLEOTIDE SEQUENCE [LARGE SCALE GENOMIC DNA]</scope>
    <source>
        <strain evidence="3 5">USDA 152</strain>
    </source>
</reference>
<dbReference type="Proteomes" id="UP000215703">
    <property type="component" value="Chromosome"/>
</dbReference>
<dbReference type="Proteomes" id="UP001565369">
    <property type="component" value="Unassembled WGS sequence"/>
</dbReference>
<dbReference type="EMBL" id="CP029425">
    <property type="protein sequence ID" value="AWL91465.1"/>
    <property type="molecule type" value="Genomic_DNA"/>
</dbReference>
<dbReference type="KEGG" id="bot:CIT37_03685"/>
<dbReference type="EMBL" id="JBGBZJ010000003">
    <property type="protein sequence ID" value="MEY9455158.1"/>
    <property type="molecule type" value="Genomic_DNA"/>
</dbReference>
<accession>A0A5H2Z991</accession>
<sequence length="367" mass="40515">MQLTVEVVTVIAGATSVLGVLALVAYFYLYQKVRALEGSEFRSVRQVVEGDGIFNADQVIEILQTFGSDSARLAALKELAKVQKHSADGASRVYSKIKSQISVTELEKQRFTHIRRLTVSAAPFFFLIALSTVTYGAYSNPEIATAIREFISGKGGGSGPSPSPSPKLQHLGTVTITPKILAKSQETSTHPRVQVSGKGQNSTYPAHFAIAPDLAKQGWKIDVEKLVANRDWWTQDRGEGGSSCTGVDRNTIKDTEFTFNIQLGRNKDMFHEWDADQYCNLNAVPLIRTIERQDEASPVTRDLSWNADELVVLPDNTVSYVMKLAVDGYPERILNESSASPFDFLDIKRENNRILFQPKPASKNSKG</sequence>
<reference evidence="2 4" key="1">
    <citation type="journal article" date="2014" name="Int. J. Syst. Evol. Microbiol.">
        <title>Bradyrhizobium ottawaense sp. nov., a symbiotic nitrogen fixing bacterium from root nodules of soybeans in Canada.</title>
        <authorList>
            <person name="Yu X."/>
            <person name="Cloutier S."/>
            <person name="Tambong J.T."/>
            <person name="Bromfield E.S."/>
        </authorList>
    </citation>
    <scope>NUCLEOTIDE SEQUENCE [LARGE SCALE GENOMIC DNA]</scope>
    <source>
        <strain evidence="2 4">OO99</strain>
    </source>
</reference>
<feature type="transmembrane region" description="Helical" evidence="1">
    <location>
        <begin position="117"/>
        <end position="138"/>
    </location>
</feature>
<dbReference type="OrthoDB" id="8248334at2"/>
<evidence type="ECO:0000313" key="3">
    <source>
        <dbReference type="EMBL" id="MEY9455158.1"/>
    </source>
</evidence>
<keyword evidence="1" id="KW-0472">Membrane</keyword>
<organism evidence="2 4">
    <name type="scientific">Bradyrhizobium ottawaense</name>
    <dbReference type="NCBI Taxonomy" id="931866"/>
    <lineage>
        <taxon>Bacteria</taxon>
        <taxon>Pseudomonadati</taxon>
        <taxon>Pseudomonadota</taxon>
        <taxon>Alphaproteobacteria</taxon>
        <taxon>Hyphomicrobiales</taxon>
        <taxon>Nitrobacteraceae</taxon>
        <taxon>Bradyrhizobium</taxon>
    </lineage>
</organism>
<feature type="transmembrane region" description="Helical" evidence="1">
    <location>
        <begin position="6"/>
        <end position="29"/>
    </location>
</feature>
<dbReference type="AlphaFoldDB" id="A0A2U8P1B7"/>
<keyword evidence="1" id="KW-1133">Transmembrane helix</keyword>
<evidence type="ECO:0000313" key="2">
    <source>
        <dbReference type="EMBL" id="AWL91465.1"/>
    </source>
</evidence>
<evidence type="ECO:0000313" key="4">
    <source>
        <dbReference type="Proteomes" id="UP000215703"/>
    </source>
</evidence>
<dbReference type="GeneID" id="92969763"/>
<dbReference type="RefSeq" id="WP_028143531.1">
    <property type="nucleotide sequence ID" value="NZ_AP021854.1"/>
</dbReference>
<reference evidence="2" key="3">
    <citation type="journal article" date="2018" name="Microbiol. Resour. Announc.">
        <title>Complete Genome Sequence of Bradyrhizobium ottawaense OO99(T), an Efficient Nitrogen-Fixing Symbiont of Soybean.</title>
        <authorList>
            <person name="Nguyen H.D.T."/>
            <person name="Cloutier S."/>
            <person name="Bromfield E.S.P."/>
        </authorList>
    </citation>
    <scope>NUCLEOTIDE SEQUENCE</scope>
    <source>
        <strain evidence="2">OO99</strain>
    </source>
</reference>
<keyword evidence="1" id="KW-0812">Transmembrane</keyword>